<evidence type="ECO:0000313" key="1">
    <source>
        <dbReference type="EMBL" id="KAJ7628931.1"/>
    </source>
</evidence>
<reference evidence="1" key="1">
    <citation type="submission" date="2023-03" db="EMBL/GenBank/DDBJ databases">
        <title>Massive genome expansion in bonnet fungi (Mycena s.s.) driven by repeated elements and novel gene families across ecological guilds.</title>
        <authorList>
            <consortium name="Lawrence Berkeley National Laboratory"/>
            <person name="Harder C.B."/>
            <person name="Miyauchi S."/>
            <person name="Viragh M."/>
            <person name="Kuo A."/>
            <person name="Thoen E."/>
            <person name="Andreopoulos B."/>
            <person name="Lu D."/>
            <person name="Skrede I."/>
            <person name="Drula E."/>
            <person name="Henrissat B."/>
            <person name="Morin E."/>
            <person name="Kohler A."/>
            <person name="Barry K."/>
            <person name="LaButti K."/>
            <person name="Morin E."/>
            <person name="Salamov A."/>
            <person name="Lipzen A."/>
            <person name="Mereny Z."/>
            <person name="Hegedus B."/>
            <person name="Baldrian P."/>
            <person name="Stursova M."/>
            <person name="Weitz H."/>
            <person name="Taylor A."/>
            <person name="Grigoriev I.V."/>
            <person name="Nagy L.G."/>
            <person name="Martin F."/>
            <person name="Kauserud H."/>
        </authorList>
    </citation>
    <scope>NUCLEOTIDE SEQUENCE</scope>
    <source>
        <strain evidence="1">9284</strain>
    </source>
</reference>
<dbReference type="EMBL" id="JARKIF010000010">
    <property type="protein sequence ID" value="KAJ7628931.1"/>
    <property type="molecule type" value="Genomic_DNA"/>
</dbReference>
<comment type="caution">
    <text evidence="1">The sequence shown here is derived from an EMBL/GenBank/DDBJ whole genome shotgun (WGS) entry which is preliminary data.</text>
</comment>
<dbReference type="Proteomes" id="UP001221142">
    <property type="component" value="Unassembled WGS sequence"/>
</dbReference>
<accession>A0AAD7BS71</accession>
<protein>
    <submittedName>
        <fullName evidence="1">Uncharacterized protein</fullName>
    </submittedName>
</protein>
<dbReference type="AlphaFoldDB" id="A0AAD7BS71"/>
<proteinExistence type="predicted"/>
<sequence>MFLSATFGLHCPTGEEPELKEVIDCVTEVVQLSSPSRSIINALPFLDMIPGPMPWRTRAAAFRKREDGDYMIAWSPELFRAKRQG</sequence>
<name>A0AAD7BS71_9AGAR</name>
<evidence type="ECO:0000313" key="2">
    <source>
        <dbReference type="Proteomes" id="UP001221142"/>
    </source>
</evidence>
<keyword evidence="2" id="KW-1185">Reference proteome</keyword>
<organism evidence="1 2">
    <name type="scientific">Roridomyces roridus</name>
    <dbReference type="NCBI Taxonomy" id="1738132"/>
    <lineage>
        <taxon>Eukaryota</taxon>
        <taxon>Fungi</taxon>
        <taxon>Dikarya</taxon>
        <taxon>Basidiomycota</taxon>
        <taxon>Agaricomycotina</taxon>
        <taxon>Agaricomycetes</taxon>
        <taxon>Agaricomycetidae</taxon>
        <taxon>Agaricales</taxon>
        <taxon>Marasmiineae</taxon>
        <taxon>Mycenaceae</taxon>
        <taxon>Roridomyces</taxon>
    </lineage>
</organism>
<gene>
    <name evidence="1" type="ORF">FB45DRAFT_1028991</name>
</gene>